<keyword evidence="4" id="KW-0547">Nucleotide-binding</keyword>
<dbReference type="InterPro" id="IPR011009">
    <property type="entry name" value="Kinase-like_dom_sf"/>
</dbReference>
<gene>
    <name evidence="9" type="ORF">KP509_27G013900</name>
</gene>
<dbReference type="Pfam" id="PF00069">
    <property type="entry name" value="Pkinase"/>
    <property type="match status" value="1"/>
</dbReference>
<evidence type="ECO:0000259" key="8">
    <source>
        <dbReference type="PROSITE" id="PS50011"/>
    </source>
</evidence>
<keyword evidence="3" id="KW-0808">Transferase</keyword>
<comment type="caution">
    <text evidence="9">The sequence shown here is derived from an EMBL/GenBank/DDBJ whole genome shotgun (WGS) entry which is preliminary data.</text>
</comment>
<name>A0A8T2RGG4_CERRI</name>
<keyword evidence="2" id="KW-0723">Serine/threonine-protein kinase</keyword>
<comment type="similarity">
    <text evidence="1">Belongs to the protein kinase superfamily. CAMK Ser/Thr protein kinase family. SNF1 subfamily.</text>
</comment>
<protein>
    <recommendedName>
        <fullName evidence="8">Protein kinase domain-containing protein</fullName>
    </recommendedName>
</protein>
<dbReference type="PIRSF" id="PIRSF000654">
    <property type="entry name" value="Integrin-linked_kinase"/>
    <property type="match status" value="1"/>
</dbReference>
<evidence type="ECO:0000313" key="9">
    <source>
        <dbReference type="EMBL" id="KAH7294698.1"/>
    </source>
</evidence>
<dbReference type="PANTHER" id="PTHR24349">
    <property type="entry name" value="SERINE/THREONINE-PROTEIN KINASE"/>
    <property type="match status" value="1"/>
</dbReference>
<dbReference type="EMBL" id="CM035432">
    <property type="protein sequence ID" value="KAH7294698.1"/>
    <property type="molecule type" value="Genomic_DNA"/>
</dbReference>
<dbReference type="InterPro" id="IPR008271">
    <property type="entry name" value="Ser/Thr_kinase_AS"/>
</dbReference>
<evidence type="ECO:0000256" key="2">
    <source>
        <dbReference type="ARBA" id="ARBA00022527"/>
    </source>
</evidence>
<evidence type="ECO:0000313" key="10">
    <source>
        <dbReference type="Proteomes" id="UP000825935"/>
    </source>
</evidence>
<dbReference type="OrthoDB" id="40902at2759"/>
<evidence type="ECO:0000256" key="7">
    <source>
        <dbReference type="ARBA" id="ARBA00058225"/>
    </source>
</evidence>
<dbReference type="PROSITE" id="PS00108">
    <property type="entry name" value="PROTEIN_KINASE_ST"/>
    <property type="match status" value="1"/>
</dbReference>
<keyword evidence="6" id="KW-0067">ATP-binding</keyword>
<proteinExistence type="inferred from homology"/>
<dbReference type="FunFam" id="1.10.510.10:FF:000571">
    <property type="entry name" value="Maternal embryonic leucine zipper kinase"/>
    <property type="match status" value="1"/>
</dbReference>
<sequence length="241" mass="27650">MRTEISIFERLQGHPNVVEFHGYFEDDEHIHLLLEMCEGGDLCEHLQQKGRLSEREAAQAIAAIIKAVMFCHERGVMHRDLKPENILLPYKNCSYMDLKLADFGTAADFSHGKIFDEMEGTPLYIAPEVLTRSYDEKVDVWSLGVLLYIMLCGYPPFNGESVDEIFQSIKRGRPNLTDYPWSSISLEAKDLVKNMLQKNPYRRFKLRDLSAHPWMQEYVFAGDELKTDMQAQALNSLVVGG</sequence>
<reference evidence="9 10" key="1">
    <citation type="submission" date="2021-08" db="EMBL/GenBank/DDBJ databases">
        <title>WGS assembly of Ceratopteris richardii.</title>
        <authorList>
            <person name="Marchant D.B."/>
            <person name="Chen G."/>
            <person name="Jenkins J."/>
            <person name="Shu S."/>
            <person name="Leebens-Mack J."/>
            <person name="Grimwood J."/>
            <person name="Schmutz J."/>
            <person name="Soltis P."/>
            <person name="Soltis D."/>
            <person name="Chen Z.-H."/>
        </authorList>
    </citation>
    <scope>NUCLEOTIDE SEQUENCE [LARGE SCALE GENOMIC DNA]</scope>
    <source>
        <strain evidence="9">Whitten #5841</strain>
        <tissue evidence="9">Leaf</tissue>
    </source>
</reference>
<evidence type="ECO:0000256" key="3">
    <source>
        <dbReference type="ARBA" id="ARBA00022679"/>
    </source>
</evidence>
<dbReference type="AlphaFoldDB" id="A0A8T2RGG4"/>
<dbReference type="SMART" id="SM00220">
    <property type="entry name" value="S_TKc"/>
    <property type="match status" value="1"/>
</dbReference>
<dbReference type="OMA" id="ATHYLFV"/>
<dbReference type="GO" id="GO:0005524">
    <property type="term" value="F:ATP binding"/>
    <property type="evidence" value="ECO:0007669"/>
    <property type="project" value="UniProtKB-KW"/>
</dbReference>
<organism evidence="9 10">
    <name type="scientific">Ceratopteris richardii</name>
    <name type="common">Triangle waterfern</name>
    <dbReference type="NCBI Taxonomy" id="49495"/>
    <lineage>
        <taxon>Eukaryota</taxon>
        <taxon>Viridiplantae</taxon>
        <taxon>Streptophyta</taxon>
        <taxon>Embryophyta</taxon>
        <taxon>Tracheophyta</taxon>
        <taxon>Polypodiopsida</taxon>
        <taxon>Polypodiidae</taxon>
        <taxon>Polypodiales</taxon>
        <taxon>Pteridineae</taxon>
        <taxon>Pteridaceae</taxon>
        <taxon>Parkerioideae</taxon>
        <taxon>Ceratopteris</taxon>
    </lineage>
</organism>
<evidence type="ECO:0000256" key="1">
    <source>
        <dbReference type="ARBA" id="ARBA00006234"/>
    </source>
</evidence>
<dbReference type="Gene3D" id="1.10.510.10">
    <property type="entry name" value="Transferase(Phosphotransferase) domain 1"/>
    <property type="match status" value="1"/>
</dbReference>
<dbReference type="InterPro" id="IPR000719">
    <property type="entry name" value="Prot_kinase_dom"/>
</dbReference>
<keyword evidence="10" id="KW-1185">Reference proteome</keyword>
<dbReference type="GO" id="GO:0004674">
    <property type="term" value="F:protein serine/threonine kinase activity"/>
    <property type="evidence" value="ECO:0007669"/>
    <property type="project" value="UniProtKB-KW"/>
</dbReference>
<comment type="function">
    <text evidence="7">CIPK serine-threonine protein kinases interact with CBL proteins. Binding of a CBL protein to the regulatory NAF domain of CIPK protein lead to the activation of the kinase in a calcium-dependent manner.</text>
</comment>
<accession>A0A8T2RGG4</accession>
<feature type="domain" description="Protein kinase" evidence="8">
    <location>
        <begin position="1"/>
        <end position="215"/>
    </location>
</feature>
<evidence type="ECO:0000256" key="4">
    <source>
        <dbReference type="ARBA" id="ARBA00022741"/>
    </source>
</evidence>
<evidence type="ECO:0000256" key="6">
    <source>
        <dbReference type="ARBA" id="ARBA00022840"/>
    </source>
</evidence>
<dbReference type="PROSITE" id="PS50011">
    <property type="entry name" value="PROTEIN_KINASE_DOM"/>
    <property type="match status" value="1"/>
</dbReference>
<dbReference type="Proteomes" id="UP000825935">
    <property type="component" value="Chromosome 27"/>
</dbReference>
<evidence type="ECO:0000256" key="5">
    <source>
        <dbReference type="ARBA" id="ARBA00022777"/>
    </source>
</evidence>
<dbReference type="InterPro" id="IPR050205">
    <property type="entry name" value="CDPK_Ser/Thr_kinases"/>
</dbReference>
<keyword evidence="5" id="KW-0418">Kinase</keyword>
<dbReference type="SUPFAM" id="SSF56112">
    <property type="entry name" value="Protein kinase-like (PK-like)"/>
    <property type="match status" value="1"/>
</dbReference>